<comment type="caution">
    <text evidence="4">The sequence shown here is derived from an EMBL/GenBank/DDBJ whole genome shotgun (WGS) entry which is preliminary data.</text>
</comment>
<feature type="compositionally biased region" description="Low complexity" evidence="1">
    <location>
        <begin position="236"/>
        <end position="249"/>
    </location>
</feature>
<feature type="transmembrane region" description="Helical" evidence="2">
    <location>
        <begin position="175"/>
        <end position="197"/>
    </location>
</feature>
<dbReference type="RefSeq" id="WP_200556992.1">
    <property type="nucleotide sequence ID" value="NZ_JAEPES010000005.1"/>
</dbReference>
<feature type="transmembrane region" description="Helical" evidence="2">
    <location>
        <begin position="30"/>
        <end position="49"/>
    </location>
</feature>
<feature type="transmembrane region" description="Helical" evidence="2">
    <location>
        <begin position="70"/>
        <end position="95"/>
    </location>
</feature>
<evidence type="ECO:0000313" key="5">
    <source>
        <dbReference type="Proteomes" id="UP000636458"/>
    </source>
</evidence>
<name>A0A934SNV0_9MICO</name>
<proteinExistence type="predicted"/>
<evidence type="ECO:0000313" key="4">
    <source>
        <dbReference type="EMBL" id="MBK4348744.1"/>
    </source>
</evidence>
<keyword evidence="2" id="KW-0812">Transmembrane</keyword>
<feature type="transmembrane region" description="Helical" evidence="2">
    <location>
        <begin position="139"/>
        <end position="160"/>
    </location>
</feature>
<evidence type="ECO:0000256" key="1">
    <source>
        <dbReference type="SAM" id="MobiDB-lite"/>
    </source>
</evidence>
<keyword evidence="5" id="KW-1185">Reference proteome</keyword>
<dbReference type="Proteomes" id="UP000636458">
    <property type="component" value="Unassembled WGS sequence"/>
</dbReference>
<sequence length="284" mass="30551">MILWFAEVAGSVVFVAGDILRTPESPVLKWGFVIVTLFTGPIGLVLYILSCREPLPGVHENYVRARWRQVVGSTMHCVAGDGIGILVAAAVLSPLGLPEWVNFLAEYGLGFLFGWTIFQALFMRAMVGGNYLLSLRKTFLPEFVSMNALMAGMIALSVPWRQALGMLATPTHPEFWFIMSISLTLGFIVTYPMNWWLVSAGLKHGMMTIRPEGHPVPLAAGLALAGAAISPSRQNPSIPSSKASPQSPSARARNLDKARMIVVSLALLSIGLTIAGTVGSLTTS</sequence>
<dbReference type="Pfam" id="PF14342">
    <property type="entry name" value="DUF4396"/>
    <property type="match status" value="1"/>
</dbReference>
<keyword evidence="2" id="KW-0472">Membrane</keyword>
<feature type="transmembrane region" description="Helical" evidence="2">
    <location>
        <begin position="261"/>
        <end position="281"/>
    </location>
</feature>
<reference evidence="4" key="1">
    <citation type="submission" date="2021-01" db="EMBL/GenBank/DDBJ databases">
        <title>Lacisediminihabitans sp. nov. strain G11-30, isolated from Antarctic Soil.</title>
        <authorList>
            <person name="Li J."/>
        </authorList>
    </citation>
    <scope>NUCLEOTIDE SEQUENCE</scope>
    <source>
        <strain evidence="4">G11-30</strain>
    </source>
</reference>
<feature type="transmembrane region" description="Helical" evidence="2">
    <location>
        <begin position="107"/>
        <end position="127"/>
    </location>
</feature>
<evidence type="ECO:0000259" key="3">
    <source>
        <dbReference type="Pfam" id="PF14342"/>
    </source>
</evidence>
<protein>
    <submittedName>
        <fullName evidence="4">DUF4396 domain-containing protein</fullName>
    </submittedName>
</protein>
<evidence type="ECO:0000256" key="2">
    <source>
        <dbReference type="SAM" id="Phobius"/>
    </source>
</evidence>
<dbReference type="EMBL" id="JAEPES010000005">
    <property type="protein sequence ID" value="MBK4348744.1"/>
    <property type="molecule type" value="Genomic_DNA"/>
</dbReference>
<feature type="region of interest" description="Disordered" evidence="1">
    <location>
        <begin position="231"/>
        <end position="250"/>
    </location>
</feature>
<organism evidence="4 5">
    <name type="scientific">Lacisediminihabitans changchengi</name>
    <dbReference type="NCBI Taxonomy" id="2787634"/>
    <lineage>
        <taxon>Bacteria</taxon>
        <taxon>Bacillati</taxon>
        <taxon>Actinomycetota</taxon>
        <taxon>Actinomycetes</taxon>
        <taxon>Micrococcales</taxon>
        <taxon>Microbacteriaceae</taxon>
        <taxon>Lacisediminihabitans</taxon>
    </lineage>
</organism>
<dbReference type="AlphaFoldDB" id="A0A934SNV0"/>
<gene>
    <name evidence="4" type="ORF">IV501_13960</name>
</gene>
<dbReference type="InterPro" id="IPR025509">
    <property type="entry name" value="DUF4396"/>
</dbReference>
<keyword evidence="2" id="KW-1133">Transmembrane helix</keyword>
<feature type="domain" description="DUF4396" evidence="3">
    <location>
        <begin position="66"/>
        <end position="203"/>
    </location>
</feature>
<accession>A0A934SNV0</accession>